<dbReference type="PANTHER" id="PTHR39160">
    <property type="entry name" value="CELL WALL-BINDING PROTEIN YOCH"/>
    <property type="match status" value="1"/>
</dbReference>
<dbReference type="PANTHER" id="PTHR39160:SF4">
    <property type="entry name" value="RESUSCITATION-PROMOTING FACTOR RPFB"/>
    <property type="match status" value="1"/>
</dbReference>
<feature type="compositionally biased region" description="Polar residues" evidence="4">
    <location>
        <begin position="1"/>
        <end position="11"/>
    </location>
</feature>
<dbReference type="GO" id="GO:0016787">
    <property type="term" value="F:hydrolase activity"/>
    <property type="evidence" value="ECO:0007669"/>
    <property type="project" value="UniProtKB-KW"/>
</dbReference>
<dbReference type="Gene3D" id="2.20.230.10">
    <property type="entry name" value="Resuscitation-promoting factor rpfb"/>
    <property type="match status" value="1"/>
</dbReference>
<reference evidence="6 7" key="1">
    <citation type="submission" date="2018-01" db="EMBL/GenBank/DDBJ databases">
        <title>Draft genome sequence of Jiangella sp. GTF31.</title>
        <authorList>
            <person name="Sahin N."/>
            <person name="Ay H."/>
            <person name="Saygin H."/>
        </authorList>
    </citation>
    <scope>NUCLEOTIDE SEQUENCE [LARGE SCALE GENOMIC DNA]</scope>
    <source>
        <strain evidence="6 7">GTF31</strain>
    </source>
</reference>
<dbReference type="InterPro" id="IPR011098">
    <property type="entry name" value="G5_dom"/>
</dbReference>
<keyword evidence="2" id="KW-0732">Signal</keyword>
<feature type="compositionally biased region" description="Basic and acidic residues" evidence="4">
    <location>
        <begin position="258"/>
        <end position="274"/>
    </location>
</feature>
<dbReference type="SUPFAM" id="SSF53955">
    <property type="entry name" value="Lysozyme-like"/>
    <property type="match status" value="1"/>
</dbReference>
<keyword evidence="7" id="KW-1185">Reference proteome</keyword>
<dbReference type="Proteomes" id="UP000248764">
    <property type="component" value="Unassembled WGS sequence"/>
</dbReference>
<feature type="domain" description="G5" evidence="5">
    <location>
        <begin position="232"/>
        <end position="312"/>
    </location>
</feature>
<dbReference type="Pfam" id="PF07501">
    <property type="entry name" value="G5"/>
    <property type="match status" value="1"/>
</dbReference>
<evidence type="ECO:0000313" key="7">
    <source>
        <dbReference type="Proteomes" id="UP000248764"/>
    </source>
</evidence>
<evidence type="ECO:0000256" key="3">
    <source>
        <dbReference type="ARBA" id="ARBA00022801"/>
    </source>
</evidence>
<dbReference type="AlphaFoldDB" id="A0A2W2CAX2"/>
<proteinExistence type="inferred from homology"/>
<gene>
    <name evidence="6" type="ORF">C1I92_04695</name>
</gene>
<dbReference type="InterPro" id="IPR023346">
    <property type="entry name" value="Lysozyme-like_dom_sf"/>
</dbReference>
<dbReference type="InterPro" id="IPR007137">
    <property type="entry name" value="DUF348"/>
</dbReference>
<dbReference type="CDD" id="cd13925">
    <property type="entry name" value="RPF"/>
    <property type="match status" value="1"/>
</dbReference>
<organism evidence="6 7">
    <name type="scientific">Jiangella anatolica</name>
    <dbReference type="NCBI Taxonomy" id="2670374"/>
    <lineage>
        <taxon>Bacteria</taxon>
        <taxon>Bacillati</taxon>
        <taxon>Actinomycetota</taxon>
        <taxon>Actinomycetes</taxon>
        <taxon>Jiangellales</taxon>
        <taxon>Jiangellaceae</taxon>
        <taxon>Jiangella</taxon>
    </lineage>
</organism>
<feature type="region of interest" description="Disordered" evidence="4">
    <location>
        <begin position="253"/>
        <end position="274"/>
    </location>
</feature>
<feature type="compositionally biased region" description="Gly residues" evidence="4">
    <location>
        <begin position="322"/>
        <end position="332"/>
    </location>
</feature>
<comment type="similarity">
    <text evidence="1">Belongs to the transglycosylase family. Rpf subfamily.</text>
</comment>
<feature type="region of interest" description="Disordered" evidence="4">
    <location>
        <begin position="309"/>
        <end position="337"/>
    </location>
</feature>
<dbReference type="SMART" id="SM01208">
    <property type="entry name" value="G5"/>
    <property type="match status" value="1"/>
</dbReference>
<evidence type="ECO:0000259" key="5">
    <source>
        <dbReference type="PROSITE" id="PS51109"/>
    </source>
</evidence>
<comment type="caution">
    <text evidence="6">The sequence shown here is derived from an EMBL/GenBank/DDBJ whole genome shotgun (WGS) entry which is preliminary data.</text>
</comment>
<evidence type="ECO:0000313" key="6">
    <source>
        <dbReference type="EMBL" id="PZF85417.1"/>
    </source>
</evidence>
<sequence length="413" mass="43192">MADQRTGTPSAGRSADRVTGRAARSRARTVRPRSTVRLSAKTLAINATVVTALVGGGVAYITLDNAVVLTVDGQTETVHTFGGSVEDVLEERDIEVGSRDEVIPSLDSDVEDGTEISVRYARQITVTVDGQEQQIWTTALSVDEALGDLDIRADGADISVARSQPIGRGGIDFEVRTPKEITVTADGATNPVTTTALTVGEALEDAGLTLGELDLVEPAVETQLADALAVTVRRVTVETETVTAAVPFKVTEQEDDSLDKGTEEVETEGKEGSVERVVQNTYVDGELSSQEVLSETVVAAPVDQVVLIGTAEPPPPAEDDSSGGGSGGGDVDGGVWDQLAQCESGGNWSINTGNGYYGGLQFSLGTWQAYGGSGYPHENSKAEQIRIATKVRDARGGYGDWPACARSLGLPLG</sequence>
<dbReference type="PROSITE" id="PS51109">
    <property type="entry name" value="G5"/>
    <property type="match status" value="1"/>
</dbReference>
<dbReference type="EMBL" id="POTW01000008">
    <property type="protein sequence ID" value="PZF85417.1"/>
    <property type="molecule type" value="Genomic_DNA"/>
</dbReference>
<dbReference type="Pfam" id="PF06737">
    <property type="entry name" value="Transglycosylas"/>
    <property type="match status" value="1"/>
</dbReference>
<dbReference type="InterPro" id="IPR010618">
    <property type="entry name" value="RPF"/>
</dbReference>
<keyword evidence="3" id="KW-0378">Hydrolase</keyword>
<evidence type="ECO:0000256" key="2">
    <source>
        <dbReference type="ARBA" id="ARBA00022729"/>
    </source>
</evidence>
<name>A0A2W2CAX2_9ACTN</name>
<dbReference type="Gene3D" id="1.10.530.10">
    <property type="match status" value="1"/>
</dbReference>
<dbReference type="Pfam" id="PF03990">
    <property type="entry name" value="DUF348"/>
    <property type="match status" value="3"/>
</dbReference>
<protein>
    <submittedName>
        <fullName evidence="6">Resuscitation-promoting factor</fullName>
    </submittedName>
</protein>
<accession>A0A2W2CAX2</accession>
<evidence type="ECO:0000256" key="1">
    <source>
        <dbReference type="ARBA" id="ARBA00010830"/>
    </source>
</evidence>
<evidence type="ECO:0000256" key="4">
    <source>
        <dbReference type="SAM" id="MobiDB-lite"/>
    </source>
</evidence>
<dbReference type="InterPro" id="IPR051933">
    <property type="entry name" value="Resuscitation_pf_RpfB"/>
</dbReference>
<feature type="region of interest" description="Disordered" evidence="4">
    <location>
        <begin position="1"/>
        <end position="31"/>
    </location>
</feature>